<dbReference type="CDD" id="cd02440">
    <property type="entry name" value="AdoMet_MTases"/>
    <property type="match status" value="1"/>
</dbReference>
<dbReference type="PANTHER" id="PTHR45036:SF1">
    <property type="entry name" value="METHYLTRANSFERASE LIKE 7A"/>
    <property type="match status" value="1"/>
</dbReference>
<keyword evidence="2" id="KW-0808">Transferase</keyword>
<dbReference type="RefSeq" id="WP_169592451.1">
    <property type="nucleotide sequence ID" value="NZ_VCQU01000010.1"/>
</dbReference>
<evidence type="ECO:0000313" key="2">
    <source>
        <dbReference type="EMBL" id="NMN98327.1"/>
    </source>
</evidence>
<dbReference type="GO" id="GO:0032259">
    <property type="term" value="P:methylation"/>
    <property type="evidence" value="ECO:0007669"/>
    <property type="project" value="UniProtKB-KW"/>
</dbReference>
<dbReference type="Gene3D" id="3.40.50.150">
    <property type="entry name" value="Vaccinia Virus protein VP39"/>
    <property type="match status" value="1"/>
</dbReference>
<dbReference type="InterPro" id="IPR029063">
    <property type="entry name" value="SAM-dependent_MTases_sf"/>
</dbReference>
<organism evidence="2 3">
    <name type="scientific">Antrihabitans stalactiti</name>
    <dbReference type="NCBI Taxonomy" id="2584121"/>
    <lineage>
        <taxon>Bacteria</taxon>
        <taxon>Bacillati</taxon>
        <taxon>Actinomycetota</taxon>
        <taxon>Actinomycetes</taxon>
        <taxon>Mycobacteriales</taxon>
        <taxon>Nocardiaceae</taxon>
        <taxon>Antrihabitans</taxon>
    </lineage>
</organism>
<accession>A0A848KRW4</accession>
<evidence type="ECO:0000313" key="3">
    <source>
        <dbReference type="Proteomes" id="UP000535543"/>
    </source>
</evidence>
<dbReference type="Pfam" id="PF08241">
    <property type="entry name" value="Methyltransf_11"/>
    <property type="match status" value="1"/>
</dbReference>
<protein>
    <submittedName>
        <fullName evidence="2">Class I SAM-dependent methyltransferase</fullName>
    </submittedName>
</protein>
<keyword evidence="3" id="KW-1185">Reference proteome</keyword>
<dbReference type="Proteomes" id="UP000535543">
    <property type="component" value="Unassembled WGS sequence"/>
</dbReference>
<sequence>MGIYSSQLLPRLIDVACGTKDTRPIRDKACRGLRGRVVEIGFGSGHNIVFYGSEVEQVSAVEPSDVAWNLASKRIADSPVPIERAGLDGQKLPFADASFDCALSTWTMCTIPDVASALLELRRVLKPDGALHFAEHGHAPDEGVQRWQRRLDPMEKAIFGGCHLTRNIPQLLTDAGFVIKELDQFYQAATPKPMGALSVGYAVAS</sequence>
<dbReference type="GO" id="GO:0008757">
    <property type="term" value="F:S-adenosylmethionine-dependent methyltransferase activity"/>
    <property type="evidence" value="ECO:0007669"/>
    <property type="project" value="InterPro"/>
</dbReference>
<dbReference type="InterPro" id="IPR052356">
    <property type="entry name" value="Thiol_S-MT"/>
</dbReference>
<evidence type="ECO:0000259" key="1">
    <source>
        <dbReference type="Pfam" id="PF08241"/>
    </source>
</evidence>
<dbReference type="AlphaFoldDB" id="A0A848KRW4"/>
<proteinExistence type="predicted"/>
<comment type="caution">
    <text evidence="2">The sequence shown here is derived from an EMBL/GenBank/DDBJ whole genome shotgun (WGS) entry which is preliminary data.</text>
</comment>
<dbReference type="InterPro" id="IPR013216">
    <property type="entry name" value="Methyltransf_11"/>
</dbReference>
<reference evidence="2 3" key="2">
    <citation type="submission" date="2020-06" db="EMBL/GenBank/DDBJ databases">
        <title>Antribacter stalactiti gen. nov., sp. nov., a new member of the family Nacardiaceae isolated from a cave.</title>
        <authorList>
            <person name="Kim I.S."/>
        </authorList>
    </citation>
    <scope>NUCLEOTIDE SEQUENCE [LARGE SCALE GENOMIC DNA]</scope>
    <source>
        <strain evidence="2 3">YC2-7</strain>
    </source>
</reference>
<dbReference type="PANTHER" id="PTHR45036">
    <property type="entry name" value="METHYLTRANSFERASE LIKE 7B"/>
    <property type="match status" value="1"/>
</dbReference>
<name>A0A848KRW4_9NOCA</name>
<dbReference type="SUPFAM" id="SSF53335">
    <property type="entry name" value="S-adenosyl-L-methionine-dependent methyltransferases"/>
    <property type="match status" value="1"/>
</dbReference>
<dbReference type="EMBL" id="VCQU01000010">
    <property type="protein sequence ID" value="NMN98327.1"/>
    <property type="molecule type" value="Genomic_DNA"/>
</dbReference>
<keyword evidence="2" id="KW-0489">Methyltransferase</keyword>
<gene>
    <name evidence="2" type="ORF">FGL95_25100</name>
</gene>
<reference evidence="2 3" key="1">
    <citation type="submission" date="2019-05" db="EMBL/GenBank/DDBJ databases">
        <authorList>
            <person name="Lee S.D."/>
        </authorList>
    </citation>
    <scope>NUCLEOTIDE SEQUENCE [LARGE SCALE GENOMIC DNA]</scope>
    <source>
        <strain evidence="2 3">YC2-7</strain>
    </source>
</reference>
<feature type="domain" description="Methyltransferase type 11" evidence="1">
    <location>
        <begin position="38"/>
        <end position="132"/>
    </location>
</feature>